<comment type="catalytic activity">
    <reaction evidence="4">
        <text>a (3S)-3-hydroxyacyl-CoA = a (2E)-enoyl-CoA + H2O</text>
        <dbReference type="Rhea" id="RHEA:16105"/>
        <dbReference type="ChEBI" id="CHEBI:15377"/>
        <dbReference type="ChEBI" id="CHEBI:57318"/>
        <dbReference type="ChEBI" id="CHEBI:58856"/>
        <dbReference type="EC" id="4.2.1.17"/>
    </reaction>
</comment>
<dbReference type="AlphaFoldDB" id="A0A7I7RWP6"/>
<accession>A0A7I7RWP6</accession>
<dbReference type="SUPFAM" id="SSF52096">
    <property type="entry name" value="ClpP/crotonase"/>
    <property type="match status" value="1"/>
</dbReference>
<evidence type="ECO:0000256" key="5">
    <source>
        <dbReference type="ARBA" id="ARBA00023717"/>
    </source>
</evidence>
<dbReference type="GO" id="GO:0006631">
    <property type="term" value="P:fatty acid metabolic process"/>
    <property type="evidence" value="ECO:0007669"/>
    <property type="project" value="UniProtKB-KW"/>
</dbReference>
<sequence length="254" mass="26643">MSDEVVIRERRGRTLIVTINRPQARNAFNLAVAQGLADAMDELDDTPELSVAIVTGAGGNFCAGMDLKAFMAGEVPAIPGRGIGFTERPPRKPLIAAVEGYALAGGTEIVLATDLVVAAKDAKFGIPEVKRGLVAAGGGLLRLPHRIPYQKALELALTGDSFTAEEASQWGFVNVLTGTGGALDGALALAERITANGPLAVAVTKEIIAKSAGWSEAEMWKKQNELVMPVFSSKDAMEGATAFAEKRKPNWTGA</sequence>
<dbReference type="GO" id="GO:0004300">
    <property type="term" value="F:enoyl-CoA hydratase activity"/>
    <property type="evidence" value="ECO:0007669"/>
    <property type="project" value="UniProtKB-EC"/>
</dbReference>
<dbReference type="NCBIfam" id="NF006100">
    <property type="entry name" value="PRK08252.1"/>
    <property type="match status" value="1"/>
</dbReference>
<dbReference type="Pfam" id="PF00378">
    <property type="entry name" value="ECH_1"/>
    <property type="match status" value="1"/>
</dbReference>
<evidence type="ECO:0000256" key="4">
    <source>
        <dbReference type="ARBA" id="ARBA00023709"/>
    </source>
</evidence>
<comment type="catalytic activity">
    <reaction evidence="5">
        <text>a 4-saturated-(3S)-3-hydroxyacyl-CoA = a (3E)-enoyl-CoA + H2O</text>
        <dbReference type="Rhea" id="RHEA:20724"/>
        <dbReference type="ChEBI" id="CHEBI:15377"/>
        <dbReference type="ChEBI" id="CHEBI:58521"/>
        <dbReference type="ChEBI" id="CHEBI:137480"/>
        <dbReference type="EC" id="4.2.1.17"/>
    </reaction>
</comment>
<evidence type="ECO:0000256" key="1">
    <source>
        <dbReference type="ARBA" id="ARBA00002994"/>
    </source>
</evidence>
<gene>
    <name evidence="7" type="ORF">MARA_20790</name>
</gene>
<geneLocation type="plasmid" evidence="8">
    <name>pjcm18538 dna</name>
</geneLocation>
<reference evidence="7 8" key="1">
    <citation type="journal article" date="2019" name="Emerg. Microbes Infect.">
        <title>Comprehensive subspecies identification of 175 nontuberculous mycobacteria species based on 7547 genomic profiles.</title>
        <authorList>
            <person name="Matsumoto Y."/>
            <person name="Kinjo T."/>
            <person name="Motooka D."/>
            <person name="Nabeya D."/>
            <person name="Jung N."/>
            <person name="Uechi K."/>
            <person name="Horii T."/>
            <person name="Iida T."/>
            <person name="Fujita J."/>
            <person name="Nakamura S."/>
        </authorList>
    </citation>
    <scope>NUCLEOTIDE SEQUENCE [LARGE SCALE GENOMIC DNA]</scope>
    <source>
        <strain evidence="7 8">JCM 18538</strain>
    </source>
</reference>
<dbReference type="Gene3D" id="3.90.226.10">
    <property type="entry name" value="2-enoyl-CoA Hydratase, Chain A, domain 1"/>
    <property type="match status" value="1"/>
</dbReference>
<dbReference type="PANTHER" id="PTHR43802:SF1">
    <property type="entry name" value="IP11341P-RELATED"/>
    <property type="match status" value="1"/>
</dbReference>
<evidence type="ECO:0000256" key="3">
    <source>
        <dbReference type="ARBA" id="ARBA00022832"/>
    </source>
</evidence>
<dbReference type="PANTHER" id="PTHR43802">
    <property type="entry name" value="ENOYL-COA HYDRATASE"/>
    <property type="match status" value="1"/>
</dbReference>
<evidence type="ECO:0000313" key="7">
    <source>
        <dbReference type="EMBL" id="BBY48611.1"/>
    </source>
</evidence>
<dbReference type="Gene3D" id="1.10.12.10">
    <property type="entry name" value="Lyase 2-enoyl-coa Hydratase, Chain A, domain 2"/>
    <property type="match status" value="1"/>
</dbReference>
<keyword evidence="8" id="KW-1185">Reference proteome</keyword>
<proteinExistence type="inferred from homology"/>
<dbReference type="CDD" id="cd06558">
    <property type="entry name" value="crotonase-like"/>
    <property type="match status" value="1"/>
</dbReference>
<name>A0A7I7RWP6_9MYCO</name>
<dbReference type="InterPro" id="IPR018376">
    <property type="entry name" value="Enoyl-CoA_hyd/isom_CS"/>
</dbReference>
<dbReference type="EMBL" id="AP022593">
    <property type="protein sequence ID" value="BBY48611.1"/>
    <property type="molecule type" value="Genomic_DNA"/>
</dbReference>
<keyword evidence="3" id="KW-0276">Fatty acid metabolism</keyword>
<evidence type="ECO:0000256" key="6">
    <source>
        <dbReference type="RuleBase" id="RU003707"/>
    </source>
</evidence>
<evidence type="ECO:0000256" key="2">
    <source>
        <dbReference type="ARBA" id="ARBA00005254"/>
    </source>
</evidence>
<organism evidence="7 8">
    <name type="scientific">Mycolicibacterium arabiense</name>
    <dbReference type="NCBI Taxonomy" id="1286181"/>
    <lineage>
        <taxon>Bacteria</taxon>
        <taxon>Bacillati</taxon>
        <taxon>Actinomycetota</taxon>
        <taxon>Actinomycetes</taxon>
        <taxon>Mycobacteriales</taxon>
        <taxon>Mycobacteriaceae</taxon>
        <taxon>Mycolicibacterium</taxon>
    </lineage>
</organism>
<evidence type="ECO:0000313" key="8">
    <source>
        <dbReference type="Proteomes" id="UP000467428"/>
    </source>
</evidence>
<dbReference type="InterPro" id="IPR014748">
    <property type="entry name" value="Enoyl-CoA_hydra_C"/>
</dbReference>
<dbReference type="Proteomes" id="UP000467428">
    <property type="component" value="Chromosome"/>
</dbReference>
<dbReference type="KEGG" id="marz:MARA_20790"/>
<comment type="function">
    <text evidence="1">Could possibly oxidize fatty acids using specific components.</text>
</comment>
<dbReference type="InterPro" id="IPR029045">
    <property type="entry name" value="ClpP/crotonase-like_dom_sf"/>
</dbReference>
<protein>
    <submittedName>
        <fullName evidence="7">Enoyl-CoA hydratase</fullName>
    </submittedName>
</protein>
<keyword evidence="3" id="KW-0443">Lipid metabolism</keyword>
<dbReference type="InterPro" id="IPR001753">
    <property type="entry name" value="Enoyl-CoA_hydra/iso"/>
</dbReference>
<dbReference type="RefSeq" id="WP_163918368.1">
    <property type="nucleotide sequence ID" value="NZ_AP022593.1"/>
</dbReference>
<comment type="similarity">
    <text evidence="2 6">Belongs to the enoyl-CoA hydratase/isomerase family.</text>
</comment>
<dbReference type="PROSITE" id="PS00166">
    <property type="entry name" value="ENOYL_COA_HYDRATASE"/>
    <property type="match status" value="1"/>
</dbReference>